<keyword evidence="2" id="KW-0233">DNA recombination</keyword>
<accession>A0A7H1BZW3</accession>
<proteinExistence type="inferred from homology"/>
<comment type="function">
    <text evidence="2">Plays an important role in DNA replication, recombination and repair. Binds to ssDNA and to an array of partner proteins to recruit them to their sites of action during DNA metabolism.</text>
</comment>
<dbReference type="InterPro" id="IPR012340">
    <property type="entry name" value="NA-bd_OB-fold"/>
</dbReference>
<dbReference type="PANTHER" id="PTHR10302:SF27">
    <property type="entry name" value="SINGLE-STRANDED DNA-BINDING PROTEIN"/>
    <property type="match status" value="1"/>
</dbReference>
<dbReference type="NCBIfam" id="TIGR00621">
    <property type="entry name" value="ssb"/>
    <property type="match status" value="1"/>
</dbReference>
<dbReference type="HAMAP" id="MF_00984">
    <property type="entry name" value="SSB"/>
    <property type="match status" value="1"/>
</dbReference>
<dbReference type="PROSITE" id="PS50935">
    <property type="entry name" value="SSB"/>
    <property type="match status" value="1"/>
</dbReference>
<evidence type="ECO:0000256" key="1">
    <source>
        <dbReference type="ARBA" id="ARBA00023125"/>
    </source>
</evidence>
<evidence type="ECO:0000256" key="4">
    <source>
        <dbReference type="SAM" id="MobiDB-lite"/>
    </source>
</evidence>
<dbReference type="Gene3D" id="2.40.50.140">
    <property type="entry name" value="Nucleic acid-binding proteins"/>
    <property type="match status" value="1"/>
</dbReference>
<dbReference type="EMBL" id="CP061280">
    <property type="protein sequence ID" value="QNS14268.1"/>
    <property type="molecule type" value="Genomic_DNA"/>
</dbReference>
<dbReference type="GO" id="GO:0009295">
    <property type="term" value="C:nucleoid"/>
    <property type="evidence" value="ECO:0007669"/>
    <property type="project" value="TreeGrafter"/>
</dbReference>
<evidence type="ECO:0000313" key="5">
    <source>
        <dbReference type="EMBL" id="QNS14268.1"/>
    </source>
</evidence>
<dbReference type="KEGG" id="mbos:ICJ55_05695"/>
<dbReference type="InterPro" id="IPR011344">
    <property type="entry name" value="ssDNA-bd"/>
</dbReference>
<comment type="caution">
    <text evidence="2">Lacks conserved residue(s) required for the propagation of feature annotation.</text>
</comment>
<dbReference type="InterPro" id="IPR000424">
    <property type="entry name" value="Primosome_PriB/ssb"/>
</dbReference>
<feature type="compositionally biased region" description="Low complexity" evidence="4">
    <location>
        <begin position="139"/>
        <end position="148"/>
    </location>
</feature>
<keyword evidence="2" id="KW-0235">DNA replication</keyword>
<dbReference type="Proteomes" id="UP000576260">
    <property type="component" value="Chromosome"/>
</dbReference>
<comment type="subunit">
    <text evidence="2">Homotetramer.</text>
</comment>
<keyword evidence="2" id="KW-0234">DNA repair</keyword>
<reference evidence="5 6" key="1">
    <citation type="submission" date="2020-09" db="EMBL/GenBank/DDBJ databases">
        <title>Mannheimia bovis sp.nov., isolated from a cow.</title>
        <authorList>
            <person name="Li F."/>
        </authorList>
    </citation>
    <scope>NUCLEOTIDE SEQUENCE [LARGE SCALE GENOMIC DNA]</scope>
    <source>
        <strain evidence="5 6">ZY190616</strain>
    </source>
</reference>
<keyword evidence="6" id="KW-1185">Reference proteome</keyword>
<feature type="short sequence motif" description="Important for interaction with partner proteins" evidence="2">
    <location>
        <begin position="151"/>
        <end position="156"/>
    </location>
</feature>
<dbReference type="CDD" id="cd04496">
    <property type="entry name" value="SSB_OBF"/>
    <property type="match status" value="1"/>
</dbReference>
<dbReference type="GO" id="GO:0006310">
    <property type="term" value="P:DNA recombination"/>
    <property type="evidence" value="ECO:0007669"/>
    <property type="project" value="UniProtKB-UniRule"/>
</dbReference>
<evidence type="ECO:0000313" key="6">
    <source>
        <dbReference type="Proteomes" id="UP000576260"/>
    </source>
</evidence>
<evidence type="ECO:0000256" key="2">
    <source>
        <dbReference type="HAMAP-Rule" id="MF_00984"/>
    </source>
</evidence>
<protein>
    <recommendedName>
        <fullName evidence="2 3">Single-stranded DNA-binding protein</fullName>
        <shortName evidence="2">SSB</shortName>
    </recommendedName>
</protein>
<dbReference type="SUPFAM" id="SSF50249">
    <property type="entry name" value="Nucleic acid-binding proteins"/>
    <property type="match status" value="1"/>
</dbReference>
<dbReference type="PIRSF" id="PIRSF002070">
    <property type="entry name" value="SSB"/>
    <property type="match status" value="1"/>
</dbReference>
<name>A0A7H1BZW3_9PAST</name>
<sequence length="156" mass="17658">MAGVNKVILVGNLGADPKLNNEQDIEKLAARISIATSESWQDQRTGEKVEKTEWHSVVLWRRLAKIASDWLRKGDKVYIEGKLQTRKWTDNNGVERYTTEIIASSLQMLGTKGERTAPTNNAPKPQDGEVMTDEERQEAQQAQQQSSQNFDDDIPF</sequence>
<evidence type="ECO:0000256" key="3">
    <source>
        <dbReference type="PIRNR" id="PIRNR002070"/>
    </source>
</evidence>
<keyword evidence="2" id="KW-0227">DNA damage</keyword>
<feature type="region of interest" description="Disordered" evidence="4">
    <location>
        <begin position="108"/>
        <end position="156"/>
    </location>
</feature>
<keyword evidence="1 2" id="KW-0238">DNA-binding</keyword>
<gene>
    <name evidence="5" type="primary">ssb</name>
    <name evidence="5" type="ORF">ICJ55_05695</name>
</gene>
<dbReference type="GO" id="GO:0003697">
    <property type="term" value="F:single-stranded DNA binding"/>
    <property type="evidence" value="ECO:0007669"/>
    <property type="project" value="UniProtKB-UniRule"/>
</dbReference>
<dbReference type="PANTHER" id="PTHR10302">
    <property type="entry name" value="SINGLE-STRANDED DNA-BINDING PROTEIN"/>
    <property type="match status" value="1"/>
</dbReference>
<dbReference type="GO" id="GO:0006260">
    <property type="term" value="P:DNA replication"/>
    <property type="evidence" value="ECO:0007669"/>
    <property type="project" value="UniProtKB-UniRule"/>
</dbReference>
<dbReference type="RefSeq" id="WP_188155931.1">
    <property type="nucleotide sequence ID" value="NZ_CP061280.1"/>
</dbReference>
<dbReference type="Pfam" id="PF00436">
    <property type="entry name" value="SSB"/>
    <property type="match status" value="1"/>
</dbReference>
<dbReference type="GO" id="GO:0006281">
    <property type="term" value="P:DNA repair"/>
    <property type="evidence" value="ECO:0007669"/>
    <property type="project" value="UniProtKB-UniRule"/>
</dbReference>
<dbReference type="AlphaFoldDB" id="A0A7H1BZW3"/>
<organism evidence="5 6">
    <name type="scientific">Mannheimia bovis</name>
    <dbReference type="NCBI Taxonomy" id="2770636"/>
    <lineage>
        <taxon>Bacteria</taxon>
        <taxon>Pseudomonadati</taxon>
        <taxon>Pseudomonadota</taxon>
        <taxon>Gammaproteobacteria</taxon>
        <taxon>Pasteurellales</taxon>
        <taxon>Pasteurellaceae</taxon>
        <taxon>Mannheimia</taxon>
    </lineage>
</organism>